<dbReference type="Proteomes" id="UP001609176">
    <property type="component" value="Unassembled WGS sequence"/>
</dbReference>
<dbReference type="PANTHER" id="PTHR42918">
    <property type="entry name" value="LYSYL-TRNA SYNTHETASE"/>
    <property type="match status" value="1"/>
</dbReference>
<dbReference type="PANTHER" id="PTHR42918:SF15">
    <property type="entry name" value="LYSINE--TRNA LIGASE, CHLOROPLASTIC_MITOCHONDRIAL"/>
    <property type="match status" value="1"/>
</dbReference>
<keyword evidence="8" id="KW-0648">Protein biosynthesis</keyword>
<evidence type="ECO:0000313" key="13">
    <source>
        <dbReference type="Proteomes" id="UP001609176"/>
    </source>
</evidence>
<comment type="similarity">
    <text evidence="8">Belongs to the class-II aminoacyl-tRNA synthetase family.</text>
</comment>
<dbReference type="Pfam" id="PF00152">
    <property type="entry name" value="tRNA-synt_2"/>
    <property type="match status" value="1"/>
</dbReference>
<gene>
    <name evidence="8 11" type="primary">lysS</name>
    <name evidence="12" type="ORF">ACHIPV_03410</name>
    <name evidence="11" type="ORF">ACHIRB_22420</name>
</gene>
<keyword evidence="6 8" id="KW-0030">Aminoacyl-tRNA synthetase</keyword>
<keyword evidence="4 8" id="KW-0067">ATP-binding</keyword>
<dbReference type="Gene3D" id="2.40.50.140">
    <property type="entry name" value="Nucleic acid-binding proteins"/>
    <property type="match status" value="1"/>
</dbReference>
<dbReference type="PRINTS" id="PR00982">
    <property type="entry name" value="TRNASYNTHLYS"/>
</dbReference>
<dbReference type="Pfam" id="PF01336">
    <property type="entry name" value="tRNA_anti-codon"/>
    <property type="match status" value="1"/>
</dbReference>
<dbReference type="NCBIfam" id="NF001756">
    <property type="entry name" value="PRK00484.1"/>
    <property type="match status" value="1"/>
</dbReference>
<evidence type="ECO:0000256" key="4">
    <source>
        <dbReference type="ARBA" id="ARBA00022840"/>
    </source>
</evidence>
<evidence type="ECO:0000256" key="5">
    <source>
        <dbReference type="ARBA" id="ARBA00022842"/>
    </source>
</evidence>
<accession>A0ABW7KDF7</accession>
<dbReference type="PROSITE" id="PS50862">
    <property type="entry name" value="AA_TRNA_LIGASE_II"/>
    <property type="match status" value="1"/>
</dbReference>
<dbReference type="InterPro" id="IPR004365">
    <property type="entry name" value="NA-bd_OB_tRNA"/>
</dbReference>
<dbReference type="InterPro" id="IPR018149">
    <property type="entry name" value="Lys-tRNA-synth_II_C"/>
</dbReference>
<dbReference type="EMBL" id="JBIMSP010000003">
    <property type="protein sequence ID" value="MFH5240929.1"/>
    <property type="molecule type" value="Genomic_DNA"/>
</dbReference>
<keyword evidence="3 8" id="KW-0547">Nucleotide-binding</keyword>
<dbReference type="InterPro" id="IPR002313">
    <property type="entry name" value="Lys-tRNA-ligase_II"/>
</dbReference>
<keyword evidence="5 8" id="KW-0460">Magnesium</keyword>
<dbReference type="InterPro" id="IPR045864">
    <property type="entry name" value="aa-tRNA-synth_II/BPL/LPL"/>
</dbReference>
<evidence type="ECO:0000256" key="6">
    <source>
        <dbReference type="ARBA" id="ARBA00023146"/>
    </source>
</evidence>
<feature type="binding site" evidence="8">
    <location>
        <position position="413"/>
    </location>
    <ligand>
        <name>Mg(2+)</name>
        <dbReference type="ChEBI" id="CHEBI:18420"/>
        <label>1</label>
    </ligand>
</feature>
<feature type="binding site" evidence="8">
    <location>
        <position position="420"/>
    </location>
    <ligand>
        <name>Mg(2+)</name>
        <dbReference type="ChEBI" id="CHEBI:18420"/>
        <label>1</label>
    </ligand>
</feature>
<dbReference type="Gene3D" id="3.30.930.10">
    <property type="entry name" value="Bira Bifunctional Protein, Domain 2"/>
    <property type="match status" value="1"/>
</dbReference>
<keyword evidence="2 8" id="KW-0479">Metal-binding</keyword>
<dbReference type="HAMAP" id="MF_00252">
    <property type="entry name" value="Lys_tRNA_synth_class2"/>
    <property type="match status" value="1"/>
</dbReference>
<name>A0ABW7KDF7_9NOCA</name>
<comment type="subcellular location">
    <subcellularLocation>
        <location evidence="8">Cytoplasm</location>
    </subcellularLocation>
</comment>
<dbReference type="InterPro" id="IPR004364">
    <property type="entry name" value="Aa-tRNA-synt_II"/>
</dbReference>
<comment type="cofactor">
    <cofactor evidence="8 9">
        <name>Mg(2+)</name>
        <dbReference type="ChEBI" id="CHEBI:18420"/>
    </cofactor>
    <text evidence="8 9">Binds 3 Mg(2+) ions per subunit.</text>
</comment>
<comment type="subunit">
    <text evidence="8">Homodimer.</text>
</comment>
<evidence type="ECO:0000259" key="10">
    <source>
        <dbReference type="PROSITE" id="PS50862"/>
    </source>
</evidence>
<dbReference type="NCBIfam" id="TIGR00499">
    <property type="entry name" value="lysS_bact"/>
    <property type="match status" value="1"/>
</dbReference>
<dbReference type="InterPro" id="IPR044136">
    <property type="entry name" value="Lys-tRNA-ligase_II_N"/>
</dbReference>
<proteinExistence type="inferred from homology"/>
<evidence type="ECO:0000256" key="8">
    <source>
        <dbReference type="HAMAP-Rule" id="MF_00252"/>
    </source>
</evidence>
<keyword evidence="14" id="KW-1185">Reference proteome</keyword>
<dbReference type="InterPro" id="IPR006195">
    <property type="entry name" value="aa-tRNA-synth_II"/>
</dbReference>
<dbReference type="Proteomes" id="UP001609219">
    <property type="component" value="Unassembled WGS sequence"/>
</dbReference>
<evidence type="ECO:0000256" key="2">
    <source>
        <dbReference type="ARBA" id="ARBA00022723"/>
    </source>
</evidence>
<evidence type="ECO:0000256" key="3">
    <source>
        <dbReference type="ARBA" id="ARBA00022741"/>
    </source>
</evidence>
<evidence type="ECO:0000313" key="11">
    <source>
        <dbReference type="EMBL" id="MFH5231300.1"/>
    </source>
</evidence>
<evidence type="ECO:0000313" key="14">
    <source>
        <dbReference type="Proteomes" id="UP001609219"/>
    </source>
</evidence>
<evidence type="ECO:0000313" key="12">
    <source>
        <dbReference type="EMBL" id="MFH5240929.1"/>
    </source>
</evidence>
<sequence length="503" mass="55868">MSDTNTPPVDDTPEQIRVRQAKRDRLLEQGREAYPVSVARTHTLAEVRALYPDLAVDTATGQTVGVAGRIIFLRNTGKLCFATLQEGDGTQLQAMISLAGVGAESLADWKFDVDLGDFVFVRGEVISSRRGELSVLADSWEMAAKSLRPLPVAHKEMNEESRVRQRYVDLIVRPQAREMARKRIAVVRALRNALEARGFLEVETPMLQTLHGGAAARPFVTHSNALDIDLFLRIAPELFLKRCVVGGIEKVFEINRNFRNEGSDATHSPEFAMLETYEAYGTYDDSARMIRELIQEVAQEALGTQVVTLADGTEYDLSGEWTTVQMYPSLSESIGVEVTPDTSVTELLELAERVGLEIPEGKGYGHGKLVEELWEHQYGDKLHAPTFVRDFPVETSPLTRAHRSVPGVTEKWDLYVRGFELATGYSELVDPVVQRERFVDQARLASAGDDEAMVLDEEFLAAMEHGMPPTTGTGMGIDRLLMALTGHGIRETILFPIVRPTAR</sequence>
<feature type="domain" description="Aminoacyl-transfer RNA synthetases class-II family profile" evidence="10">
    <location>
        <begin position="186"/>
        <end position="500"/>
    </location>
</feature>
<dbReference type="SUPFAM" id="SSF55681">
    <property type="entry name" value="Class II aaRS and biotin synthetases"/>
    <property type="match status" value="1"/>
</dbReference>
<dbReference type="RefSeq" id="WP_395123491.1">
    <property type="nucleotide sequence ID" value="NZ_JBIMSN010000106.1"/>
</dbReference>
<organism evidence="11 14">
    <name type="scientific">Antrihabitans spumae</name>
    <dbReference type="NCBI Taxonomy" id="3373370"/>
    <lineage>
        <taxon>Bacteria</taxon>
        <taxon>Bacillati</taxon>
        <taxon>Actinomycetota</taxon>
        <taxon>Actinomycetes</taxon>
        <taxon>Mycobacteriales</taxon>
        <taxon>Nocardiaceae</taxon>
        <taxon>Antrihabitans</taxon>
    </lineage>
</organism>
<comment type="catalytic activity">
    <reaction evidence="7 8 9">
        <text>tRNA(Lys) + L-lysine + ATP = L-lysyl-tRNA(Lys) + AMP + diphosphate</text>
        <dbReference type="Rhea" id="RHEA:20792"/>
        <dbReference type="Rhea" id="RHEA-COMP:9696"/>
        <dbReference type="Rhea" id="RHEA-COMP:9697"/>
        <dbReference type="ChEBI" id="CHEBI:30616"/>
        <dbReference type="ChEBI" id="CHEBI:32551"/>
        <dbReference type="ChEBI" id="CHEBI:33019"/>
        <dbReference type="ChEBI" id="CHEBI:78442"/>
        <dbReference type="ChEBI" id="CHEBI:78529"/>
        <dbReference type="ChEBI" id="CHEBI:456215"/>
        <dbReference type="EC" id="6.1.1.6"/>
    </reaction>
</comment>
<evidence type="ECO:0000256" key="1">
    <source>
        <dbReference type="ARBA" id="ARBA00022598"/>
    </source>
</evidence>
<dbReference type="EC" id="6.1.1.6" evidence="8"/>
<evidence type="ECO:0000256" key="9">
    <source>
        <dbReference type="RuleBase" id="RU000336"/>
    </source>
</evidence>
<keyword evidence="8" id="KW-0963">Cytoplasm</keyword>
<feature type="binding site" evidence="8">
    <location>
        <position position="420"/>
    </location>
    <ligand>
        <name>Mg(2+)</name>
        <dbReference type="ChEBI" id="CHEBI:18420"/>
        <label>2</label>
    </ligand>
</feature>
<dbReference type="SUPFAM" id="SSF50249">
    <property type="entry name" value="Nucleic acid-binding proteins"/>
    <property type="match status" value="1"/>
</dbReference>
<dbReference type="GO" id="GO:0004824">
    <property type="term" value="F:lysine-tRNA ligase activity"/>
    <property type="evidence" value="ECO:0007669"/>
    <property type="project" value="UniProtKB-EC"/>
</dbReference>
<dbReference type="InterPro" id="IPR012340">
    <property type="entry name" value="NA-bd_OB-fold"/>
</dbReference>
<dbReference type="EMBL" id="JBIMSN010000106">
    <property type="protein sequence ID" value="MFH5231300.1"/>
    <property type="molecule type" value="Genomic_DNA"/>
</dbReference>
<dbReference type="CDD" id="cd04322">
    <property type="entry name" value="LysRS_N"/>
    <property type="match status" value="1"/>
</dbReference>
<evidence type="ECO:0000256" key="7">
    <source>
        <dbReference type="ARBA" id="ARBA00048573"/>
    </source>
</evidence>
<protein>
    <recommendedName>
        <fullName evidence="8">Lysine--tRNA ligase</fullName>
        <ecNumber evidence="8">6.1.1.6</ecNumber>
    </recommendedName>
    <alternativeName>
        <fullName evidence="8">Lysyl-tRNA synthetase</fullName>
        <shortName evidence="8">LysRS</shortName>
    </alternativeName>
</protein>
<comment type="caution">
    <text evidence="11">The sequence shown here is derived from an EMBL/GenBank/DDBJ whole genome shotgun (WGS) entry which is preliminary data.</text>
</comment>
<keyword evidence="1 8" id="KW-0436">Ligase</keyword>
<reference evidence="13 14" key="1">
    <citation type="submission" date="2024-10" db="EMBL/GenBank/DDBJ databases">
        <authorList>
            <person name="Riesco R."/>
        </authorList>
    </citation>
    <scope>NUCLEOTIDE SEQUENCE [LARGE SCALE GENOMIC DNA]</scope>
    <source>
        <strain evidence="12 13">NCIMB 15448</strain>
        <strain evidence="11 14">NCIMB 15450</strain>
    </source>
</reference>